<dbReference type="KEGG" id="msil:METEAL_00780"/>
<dbReference type="Pfam" id="PF01242">
    <property type="entry name" value="PTPS"/>
    <property type="match status" value="1"/>
</dbReference>
<evidence type="ECO:0000256" key="2">
    <source>
        <dbReference type="ARBA" id="ARBA00008900"/>
    </source>
</evidence>
<name>A0AA48GJK2_9BACT</name>
<comment type="pathway">
    <text evidence="1">Purine metabolism; 7-cyano-7-deazaguanine biosynthesis.</text>
</comment>
<dbReference type="EMBL" id="AP027080">
    <property type="protein sequence ID" value="BDU70904.1"/>
    <property type="molecule type" value="Genomic_DNA"/>
</dbReference>
<evidence type="ECO:0000256" key="1">
    <source>
        <dbReference type="ARBA" id="ARBA00005061"/>
    </source>
</evidence>
<evidence type="ECO:0000313" key="7">
    <source>
        <dbReference type="EMBL" id="BDU70904.1"/>
    </source>
</evidence>
<dbReference type="InterPro" id="IPR038418">
    <property type="entry name" value="6-PTP_synth/QueD_sf"/>
</dbReference>
<reference evidence="8" key="1">
    <citation type="journal article" date="2023" name="Int. J. Syst. Evol. Microbiol.">
        <title>Mesoterricola silvestris gen. nov., sp. nov., Mesoterricola sediminis sp. nov., Geothrix oryzae sp. nov., Geothrix edaphica sp. nov., Geothrix rubra sp. nov., and Geothrix limicola sp. nov., six novel members of Acidobacteriota isolated from soils.</title>
        <authorList>
            <person name="Itoh H."/>
            <person name="Sugisawa Y."/>
            <person name="Mise K."/>
            <person name="Xu Z."/>
            <person name="Kuniyasu M."/>
            <person name="Ushijima N."/>
            <person name="Kawano K."/>
            <person name="Kobayashi E."/>
            <person name="Shiratori Y."/>
            <person name="Masuda Y."/>
            <person name="Senoo K."/>
        </authorList>
    </citation>
    <scope>NUCLEOTIDE SEQUENCE [LARGE SCALE GENOMIC DNA]</scope>
    <source>
        <strain evidence="8">W79</strain>
    </source>
</reference>
<organism evidence="7 8">
    <name type="scientific">Mesoterricola silvestris</name>
    <dbReference type="NCBI Taxonomy" id="2927979"/>
    <lineage>
        <taxon>Bacteria</taxon>
        <taxon>Pseudomonadati</taxon>
        <taxon>Acidobacteriota</taxon>
        <taxon>Holophagae</taxon>
        <taxon>Holophagales</taxon>
        <taxon>Holophagaceae</taxon>
        <taxon>Mesoterricola</taxon>
    </lineage>
</organism>
<evidence type="ECO:0000313" key="8">
    <source>
        <dbReference type="Proteomes" id="UP001238179"/>
    </source>
</evidence>
<dbReference type="AlphaFoldDB" id="A0AA48GJK2"/>
<comment type="similarity">
    <text evidence="2">Belongs to the PTPS family. QueD subfamily.</text>
</comment>
<dbReference type="RefSeq" id="WP_316413803.1">
    <property type="nucleotide sequence ID" value="NZ_AP027080.1"/>
</dbReference>
<gene>
    <name evidence="7" type="ORF">METEAL_00780</name>
</gene>
<dbReference type="EC" id="4.1.2.50" evidence="3"/>
<proteinExistence type="inferred from homology"/>
<evidence type="ECO:0000256" key="6">
    <source>
        <dbReference type="ARBA" id="ARBA00048807"/>
    </source>
</evidence>
<dbReference type="Gene3D" id="3.30.479.10">
    <property type="entry name" value="6-pyruvoyl tetrahydropterin synthase/QueD"/>
    <property type="match status" value="1"/>
</dbReference>
<comment type="catalytic activity">
    <reaction evidence="6">
        <text>7,8-dihydroneopterin 3'-triphosphate + H2O = 6-carboxy-5,6,7,8-tetrahydropterin + triphosphate + acetaldehyde + 2 H(+)</text>
        <dbReference type="Rhea" id="RHEA:27966"/>
        <dbReference type="ChEBI" id="CHEBI:15343"/>
        <dbReference type="ChEBI" id="CHEBI:15377"/>
        <dbReference type="ChEBI" id="CHEBI:15378"/>
        <dbReference type="ChEBI" id="CHEBI:18036"/>
        <dbReference type="ChEBI" id="CHEBI:58462"/>
        <dbReference type="ChEBI" id="CHEBI:61032"/>
        <dbReference type="EC" id="4.1.2.50"/>
    </reaction>
</comment>
<dbReference type="Proteomes" id="UP001238179">
    <property type="component" value="Chromosome"/>
</dbReference>
<accession>A0AA48GJK2</accession>
<protein>
    <recommendedName>
        <fullName evidence="4">6-carboxy-5,6,7,8-tetrahydropterin synthase</fullName>
        <ecNumber evidence="3">4.1.2.50</ecNumber>
    </recommendedName>
    <alternativeName>
        <fullName evidence="5">Queuosine biosynthesis protein QueD</fullName>
    </alternativeName>
</protein>
<dbReference type="SUPFAM" id="SSF55620">
    <property type="entry name" value="Tetrahydrobiopterin biosynthesis enzymes-like"/>
    <property type="match status" value="1"/>
</dbReference>
<evidence type="ECO:0000256" key="4">
    <source>
        <dbReference type="ARBA" id="ARBA00018141"/>
    </source>
</evidence>
<evidence type="ECO:0000256" key="3">
    <source>
        <dbReference type="ARBA" id="ARBA00012982"/>
    </source>
</evidence>
<sequence>MGTFLLSIRRPFVADHFHDLPGFVEARHGHNWEAEVTCARGDDPGPALDAWVARMDYSLLNQQETLAGRNPTAELLAQDLFRCLEAGGLEVARVKVREKANYWASCSRDAR</sequence>
<dbReference type="GO" id="GO:0070497">
    <property type="term" value="F:6-carboxytetrahydropterin synthase activity"/>
    <property type="evidence" value="ECO:0007669"/>
    <property type="project" value="UniProtKB-EC"/>
</dbReference>
<keyword evidence="8" id="KW-1185">Reference proteome</keyword>
<dbReference type="InterPro" id="IPR007115">
    <property type="entry name" value="6-PTP_synth/QueD"/>
</dbReference>
<evidence type="ECO:0000256" key="5">
    <source>
        <dbReference type="ARBA" id="ARBA00031449"/>
    </source>
</evidence>